<dbReference type="AlphaFoldDB" id="A0A9W9AEC2"/>
<protein>
    <submittedName>
        <fullName evidence="1">Uncharacterized protein</fullName>
    </submittedName>
</protein>
<evidence type="ECO:0000313" key="2">
    <source>
        <dbReference type="Proteomes" id="UP001150266"/>
    </source>
</evidence>
<dbReference type="EMBL" id="JAOTPV010000006">
    <property type="protein sequence ID" value="KAJ4480863.1"/>
    <property type="molecule type" value="Genomic_DNA"/>
</dbReference>
<organism evidence="1 2">
    <name type="scientific">Lentinula aciculospora</name>
    <dbReference type="NCBI Taxonomy" id="153920"/>
    <lineage>
        <taxon>Eukaryota</taxon>
        <taxon>Fungi</taxon>
        <taxon>Dikarya</taxon>
        <taxon>Basidiomycota</taxon>
        <taxon>Agaricomycotina</taxon>
        <taxon>Agaricomycetes</taxon>
        <taxon>Agaricomycetidae</taxon>
        <taxon>Agaricales</taxon>
        <taxon>Marasmiineae</taxon>
        <taxon>Omphalotaceae</taxon>
        <taxon>Lentinula</taxon>
    </lineage>
</organism>
<comment type="caution">
    <text evidence="1">The sequence shown here is derived from an EMBL/GenBank/DDBJ whole genome shotgun (WGS) entry which is preliminary data.</text>
</comment>
<dbReference type="OrthoDB" id="2947226at2759"/>
<dbReference type="Proteomes" id="UP001150266">
    <property type="component" value="Unassembled WGS sequence"/>
</dbReference>
<feature type="non-terminal residue" evidence="1">
    <location>
        <position position="1"/>
    </location>
</feature>
<evidence type="ECO:0000313" key="1">
    <source>
        <dbReference type="EMBL" id="KAJ4480863.1"/>
    </source>
</evidence>
<reference evidence="1" key="1">
    <citation type="submission" date="2022-08" db="EMBL/GenBank/DDBJ databases">
        <title>A Global Phylogenomic Analysis of the Shiitake Genus Lentinula.</title>
        <authorList>
            <consortium name="DOE Joint Genome Institute"/>
            <person name="Sierra-Patev S."/>
            <person name="Min B."/>
            <person name="Naranjo-Ortiz M."/>
            <person name="Looney B."/>
            <person name="Konkel Z."/>
            <person name="Slot J.C."/>
            <person name="Sakamoto Y."/>
            <person name="Steenwyk J.L."/>
            <person name="Rokas A."/>
            <person name="Carro J."/>
            <person name="Camarero S."/>
            <person name="Ferreira P."/>
            <person name="Molpeceres G."/>
            <person name="Ruiz-Duenas F.J."/>
            <person name="Serrano A."/>
            <person name="Henrissat B."/>
            <person name="Drula E."/>
            <person name="Hughes K.W."/>
            <person name="Mata J.L."/>
            <person name="Ishikawa N.K."/>
            <person name="Vargas-Isla R."/>
            <person name="Ushijima S."/>
            <person name="Smith C.A."/>
            <person name="Ahrendt S."/>
            <person name="Andreopoulos W."/>
            <person name="He G."/>
            <person name="Labutti K."/>
            <person name="Lipzen A."/>
            <person name="Ng V."/>
            <person name="Riley R."/>
            <person name="Sandor L."/>
            <person name="Barry K."/>
            <person name="Martinez A.T."/>
            <person name="Xiao Y."/>
            <person name="Gibbons J.G."/>
            <person name="Terashima K."/>
            <person name="Grigoriev I.V."/>
            <person name="Hibbett D.S."/>
        </authorList>
    </citation>
    <scope>NUCLEOTIDE SEQUENCE</scope>
    <source>
        <strain evidence="1">JLM2183</strain>
    </source>
</reference>
<accession>A0A9W9AEC2</accession>
<proteinExistence type="predicted"/>
<gene>
    <name evidence="1" type="ORF">J3R30DRAFT_3287324</name>
</gene>
<sequence length="142" mass="16339">VQSTKGEAAVMLEQFKIAAELDHYLRMPVLIRPKSQSLIAHITLRFNAQHDCRAGKCPIVEIPVWHERTKTTKTEKAIQHAEMQRYFLNTHALHNAHLIRQSPPRTFVKPRHYLEDCCWLADHSASGARSSTGLRCRNSRCE</sequence>
<keyword evidence="2" id="KW-1185">Reference proteome</keyword>
<name>A0A9W9AEC2_9AGAR</name>